<sequence length="309" mass="33757">MTRDMTATVAATEDMVWVPGGTFAMGSADHYPEEAPVHDATVAGFWMDRHTVTNREFARFVKETGHVTVAERAPDPADYPDAEPDKLLPSSVVFRAPDRPVDLGDIHNWWTYVPGAHWRRPQGPGSSVRRLAGHPVVHLAWEDASAYAAWAGKSIPTEAEWERAARGGLDGEPYAWGAELTPGGRWLANTWQGRFPYRDTGEDGHVGTAPVGSYPPNGYGLYDMIGNVWEWTSDWYGAHGAAQESCCSAARSSVDTEAPGPAVPRKVLKGGSFLCAPNYCRRYRPAARMAHAVDTATCHLGLRLVVRVS</sequence>
<dbReference type="InterPro" id="IPR051043">
    <property type="entry name" value="Sulfatase_Mod_Factor_Kinase"/>
</dbReference>
<dbReference type="PANTHER" id="PTHR23150:SF19">
    <property type="entry name" value="FORMYLGLYCINE-GENERATING ENZYME"/>
    <property type="match status" value="1"/>
</dbReference>
<dbReference type="GO" id="GO:0120147">
    <property type="term" value="F:formylglycine-generating oxidase activity"/>
    <property type="evidence" value="ECO:0007669"/>
    <property type="project" value="TreeGrafter"/>
</dbReference>
<dbReference type="Proteomes" id="UP000185696">
    <property type="component" value="Unassembled WGS sequence"/>
</dbReference>
<keyword evidence="3" id="KW-1185">Reference proteome</keyword>
<dbReference type="Gene3D" id="3.90.1580.10">
    <property type="entry name" value="paralog of FGE (formylglycine-generating enzyme)"/>
    <property type="match status" value="1"/>
</dbReference>
<comment type="caution">
    <text evidence="2">The sequence shown here is derived from an EMBL/GenBank/DDBJ whole genome shotgun (WGS) entry which is preliminary data.</text>
</comment>
<dbReference type="EMBL" id="MSIF01000020">
    <property type="protein sequence ID" value="OLF06721.1"/>
    <property type="molecule type" value="Genomic_DNA"/>
</dbReference>
<proteinExistence type="predicted"/>
<gene>
    <name evidence="2" type="ORF">BLA60_30740</name>
</gene>
<dbReference type="InterPro" id="IPR042095">
    <property type="entry name" value="SUMF_sf"/>
</dbReference>
<dbReference type="AlphaFoldDB" id="A0A7Z0WGJ1"/>
<evidence type="ECO:0000313" key="3">
    <source>
        <dbReference type="Proteomes" id="UP000185696"/>
    </source>
</evidence>
<dbReference type="InterPro" id="IPR016187">
    <property type="entry name" value="CTDL_fold"/>
</dbReference>
<evidence type="ECO:0000313" key="2">
    <source>
        <dbReference type="EMBL" id="OLF06721.1"/>
    </source>
</evidence>
<organism evidence="2 3">
    <name type="scientific">Actinophytocola xinjiangensis</name>
    <dbReference type="NCBI Taxonomy" id="485602"/>
    <lineage>
        <taxon>Bacteria</taxon>
        <taxon>Bacillati</taxon>
        <taxon>Actinomycetota</taxon>
        <taxon>Actinomycetes</taxon>
        <taxon>Pseudonocardiales</taxon>
        <taxon>Pseudonocardiaceae</taxon>
    </lineage>
</organism>
<dbReference type="SUPFAM" id="SSF56436">
    <property type="entry name" value="C-type lectin-like"/>
    <property type="match status" value="1"/>
</dbReference>
<protein>
    <submittedName>
        <fullName evidence="2">Gliding motility-associated lipoprotein GldK</fullName>
    </submittedName>
</protein>
<dbReference type="InterPro" id="IPR005532">
    <property type="entry name" value="SUMF_dom"/>
</dbReference>
<accession>A0A7Z0WGJ1</accession>
<feature type="domain" description="Sulfatase-modifying factor enzyme-like" evidence="1">
    <location>
        <begin position="12"/>
        <end position="305"/>
    </location>
</feature>
<evidence type="ECO:0000259" key="1">
    <source>
        <dbReference type="Pfam" id="PF03781"/>
    </source>
</evidence>
<dbReference type="Pfam" id="PF03781">
    <property type="entry name" value="FGE-sulfatase"/>
    <property type="match status" value="1"/>
</dbReference>
<dbReference type="PANTHER" id="PTHR23150">
    <property type="entry name" value="SULFATASE MODIFYING FACTOR 1, 2"/>
    <property type="match status" value="1"/>
</dbReference>
<name>A0A7Z0WGJ1_9PSEU</name>
<reference evidence="2 3" key="1">
    <citation type="submission" date="2016-12" db="EMBL/GenBank/DDBJ databases">
        <title>The draft genome sequence of Actinophytocola xinjiangensis.</title>
        <authorList>
            <person name="Wang W."/>
            <person name="Yuan L."/>
        </authorList>
    </citation>
    <scope>NUCLEOTIDE SEQUENCE [LARGE SCALE GENOMIC DNA]</scope>
    <source>
        <strain evidence="2 3">CGMCC 4.4663</strain>
    </source>
</reference>
<keyword evidence="2" id="KW-0449">Lipoprotein</keyword>